<evidence type="ECO:0000313" key="2">
    <source>
        <dbReference type="RefSeq" id="XP_073806571.1"/>
    </source>
</evidence>
<name>A0AC58JJA6_DANRE</name>
<gene>
    <name evidence="2" type="primary">antxr2a</name>
    <name evidence="2" type="synonym">si:ch211-116k3.1</name>
</gene>
<reference evidence="2" key="1">
    <citation type="submission" date="2025-08" db="UniProtKB">
        <authorList>
            <consortium name="RefSeq"/>
        </authorList>
    </citation>
    <scope>IDENTIFICATION</scope>
    <source>
        <strain evidence="2">Tuebingen</strain>
        <tissue evidence="2">Fibroblasts and whole tissue</tissue>
    </source>
</reference>
<proteinExistence type="predicted"/>
<evidence type="ECO:0000313" key="1">
    <source>
        <dbReference type="Proteomes" id="UP000000437"/>
    </source>
</evidence>
<protein>
    <submittedName>
        <fullName evidence="2">Anthrax toxin receptor 2 isoform X1</fullName>
    </submittedName>
</protein>
<sequence length="379" mass="42666">MTKENLWSVATTATLFFCLCFSSFKAETPSCHGAYDLYFVLDRSGSVSTDWSEIYDFVKNLTERFVSPNLRVSFIVFSSRAEIVLPLTGDRSEINKGLKTLSEVNPAGETYMHEGIKLATEQMKKEPKKSSSIIVALTDGKLETYIHQLTIDEADSARKYGARVYCVGVKDFDEEQLADVADSKEQVFPVKGGFQALKGIVNSLSSMLLAPSPVIPWDPLEAWLKTLTHTILPKSTTDLQLLSKEELDARIYQLMVNNNPAECRDGKELAKLTGNLAYILLAQARLIKKDFIQLEHQAKEAQDACEAMREKNAKLQEQVDKLQSPQMKQSMENGEREQREKEAKDDPRVRLQESETPLQTAEPKLSDKKLGLKYLNRSA</sequence>
<keyword evidence="1" id="KW-1185">Reference proteome</keyword>
<dbReference type="RefSeq" id="XP_073806571.1">
    <property type="nucleotide sequence ID" value="XM_073950470.1"/>
</dbReference>
<accession>A0AC58JJA6</accession>
<organism evidence="1 2">
    <name type="scientific">Danio rerio</name>
    <name type="common">Zebrafish</name>
    <name type="synonym">Brachydanio rerio</name>
    <dbReference type="NCBI Taxonomy" id="7955"/>
    <lineage>
        <taxon>Eukaryota</taxon>
        <taxon>Metazoa</taxon>
        <taxon>Chordata</taxon>
        <taxon>Craniata</taxon>
        <taxon>Vertebrata</taxon>
        <taxon>Euteleostomi</taxon>
        <taxon>Actinopterygii</taxon>
        <taxon>Neopterygii</taxon>
        <taxon>Teleostei</taxon>
        <taxon>Ostariophysi</taxon>
        <taxon>Cypriniformes</taxon>
        <taxon>Danionidae</taxon>
        <taxon>Danioninae</taxon>
        <taxon>Danio</taxon>
    </lineage>
</organism>
<keyword evidence="2" id="KW-0675">Receptor</keyword>
<dbReference type="Proteomes" id="UP000000437">
    <property type="component" value="Chromosome 5"/>
</dbReference>